<dbReference type="EMBL" id="MN738925">
    <property type="protein sequence ID" value="QHT31778.1"/>
    <property type="molecule type" value="Genomic_DNA"/>
</dbReference>
<proteinExistence type="predicted"/>
<name>A0A6C0ES14_9ZZZZ</name>
<organism evidence="1">
    <name type="scientific">viral metagenome</name>
    <dbReference type="NCBI Taxonomy" id="1070528"/>
    <lineage>
        <taxon>unclassified sequences</taxon>
        <taxon>metagenomes</taxon>
        <taxon>organismal metagenomes</taxon>
    </lineage>
</organism>
<protein>
    <submittedName>
        <fullName evidence="1">Uncharacterized protein</fullName>
    </submittedName>
</protein>
<reference evidence="1" key="1">
    <citation type="journal article" date="2020" name="Nature">
        <title>Giant virus diversity and host interactions through global metagenomics.</title>
        <authorList>
            <person name="Schulz F."/>
            <person name="Roux S."/>
            <person name="Paez-Espino D."/>
            <person name="Jungbluth S."/>
            <person name="Walsh D.A."/>
            <person name="Denef V.J."/>
            <person name="McMahon K.D."/>
            <person name="Konstantinidis K.T."/>
            <person name="Eloe-Fadrosh E.A."/>
            <person name="Kyrpides N.C."/>
            <person name="Woyke T."/>
        </authorList>
    </citation>
    <scope>NUCLEOTIDE SEQUENCE</scope>
    <source>
        <strain evidence="1">GVMAG-M-3300009155-48</strain>
    </source>
</reference>
<dbReference type="AlphaFoldDB" id="A0A6C0ES14"/>
<evidence type="ECO:0000313" key="1">
    <source>
        <dbReference type="EMBL" id="QHT31778.1"/>
    </source>
</evidence>
<accession>A0A6C0ES14</accession>
<sequence>MGHNTDEPDIESIQTALRYLKALVQNPNEEYSNICKLMEEYIIHNCKHNIVEDSIDITPDTSRTIFYCSKCMKSFEKKSI</sequence>